<dbReference type="EMBL" id="FR872582">
    <property type="protein sequence ID" value="CCB89871.1"/>
    <property type="molecule type" value="Genomic_DNA"/>
</dbReference>
<proteinExistence type="predicted"/>
<dbReference type="NCBIfam" id="TIGR02500">
    <property type="entry name" value="type_III_yscD"/>
    <property type="match status" value="1"/>
</dbReference>
<reference evidence="4 5" key="2">
    <citation type="journal article" date="2011" name="Mol. Biol. Evol.">
        <title>Unity in variety--the pan-genome of the Chlamydiae.</title>
        <authorList>
            <person name="Collingro A."/>
            <person name="Tischler P."/>
            <person name="Weinmaier T."/>
            <person name="Penz T."/>
            <person name="Heinz E."/>
            <person name="Brunham R.C."/>
            <person name="Read T.D."/>
            <person name="Bavoil P.M."/>
            <person name="Sachse K."/>
            <person name="Kahane S."/>
            <person name="Friedman M.G."/>
            <person name="Rattei T."/>
            <person name="Myers G.S."/>
            <person name="Horn M."/>
        </authorList>
    </citation>
    <scope>NUCLEOTIDE SEQUENCE [LARGE SCALE GENOMIC DNA]</scope>
    <source>
        <strain evidence="5">ATCC VR-1471 / Z</strain>
    </source>
</reference>
<sequence length="581" mass="64378">MAGFLIAEEGPLAGLVVRMEEGEEWIIGRDPDVCFQVIEDPMVSRKHVIFHLSDEGYQIENLSAVNPATVNGKAIDTPTLLQEGDTVQIGSVFFRYTEKDPAAAPSEQQVESVQDETPTIYEESDDLDALAFTGGADARWIIKIISGPNAGAEFGLHEDTTYVIGKDPNTCDIIFQDLSVSRQHAEISVTAEAKVTIRDLGSRNKVLVNGLEIQQPTELSTQDLIALGTTSFLVIDREQTRETIVSPSAGFEYLPPSREEKEDAVVKTAEAEVKKDWKKMMIPTRHLILAGIFAVLLIIALGGVFSLFKSESVTISIADESQEVSKALKNFPEVEFSFNPSSGKLFLLGHVMTEVDHQEMMYMLRSLHFIHSIDDNVIIDELVWEGTNALISKNPTWRGVNLTSIVPGHFVLRGYVQTLEEASKLSEYINLNFPYLDKLDNQVVVENTLEAQIQSLLLEKNLLNVTFQFSNGELILAGRVGSNRETDFSEAIKMLKKVKGVRMVKNFVIITSPTSDVINITSNYKVTGSSKLGNVSQYVVINGKILSSGDSLDGMKITSIEENSIFLEKDGIKYQINYNQQ</sequence>
<evidence type="ECO:0000259" key="2">
    <source>
        <dbReference type="PROSITE" id="PS50006"/>
    </source>
</evidence>
<dbReference type="OrthoDB" id="16688at2"/>
<dbReference type="SUPFAM" id="SSF49879">
    <property type="entry name" value="SMAD/FHA domain"/>
    <property type="match status" value="2"/>
</dbReference>
<dbReference type="Pfam" id="PF23862">
    <property type="entry name" value="CdsD_C"/>
    <property type="match status" value="1"/>
</dbReference>
<name>F8L3L2_SIMNZ</name>
<dbReference type="InterPro" id="IPR012843">
    <property type="entry name" value="YscD"/>
</dbReference>
<dbReference type="CDD" id="cd00060">
    <property type="entry name" value="FHA"/>
    <property type="match status" value="1"/>
</dbReference>
<dbReference type="InterPro" id="IPR007055">
    <property type="entry name" value="BON_dom"/>
</dbReference>
<evidence type="ECO:0000259" key="3">
    <source>
        <dbReference type="PROSITE" id="PS50914"/>
    </source>
</evidence>
<feature type="domain" description="BON" evidence="3">
    <location>
        <begin position="440"/>
        <end position="512"/>
    </location>
</feature>
<dbReference type="AlphaFoldDB" id="F8L3L2"/>
<dbReference type="Pfam" id="PF22598">
    <property type="entry name" value="CdsD_PD2"/>
    <property type="match status" value="1"/>
</dbReference>
<keyword evidence="1" id="KW-1133">Transmembrane helix</keyword>
<dbReference type="STRING" id="331113.SNE_A19940"/>
<evidence type="ECO:0000256" key="1">
    <source>
        <dbReference type="SAM" id="Phobius"/>
    </source>
</evidence>
<dbReference type="PROSITE" id="PS50006">
    <property type="entry name" value="FHA_DOMAIN"/>
    <property type="match status" value="2"/>
</dbReference>
<dbReference type="InterPro" id="IPR056285">
    <property type="entry name" value="CdsD_PD1"/>
</dbReference>
<accession>F8L3L2</accession>
<keyword evidence="1" id="KW-0812">Transmembrane</keyword>
<dbReference type="Pfam" id="PF16697">
    <property type="entry name" value="Yop-YscD_cpl"/>
    <property type="match status" value="1"/>
</dbReference>
<dbReference type="HOGENOM" id="CLU_019443_0_0_0"/>
<dbReference type="InterPro" id="IPR008984">
    <property type="entry name" value="SMAD_FHA_dom_sf"/>
</dbReference>
<reference key="1">
    <citation type="journal article" date="2011" name="Mol. Biol. Evol.">
        <title>Unity in variety -- the pan-genome of the Chlamydiae.</title>
        <authorList>
            <person name="Collingro A."/>
            <person name="Tischler P."/>
            <person name="Weinmaier T."/>
            <person name="Penz T."/>
            <person name="Heinz E."/>
            <person name="Brunham R.C."/>
            <person name="Read T.D."/>
            <person name="Bavoil P.M."/>
            <person name="Sachse K."/>
            <person name="Kahane S."/>
            <person name="Friedman M.G."/>
            <person name="Rattei T."/>
            <person name="Myers G.S.A."/>
            <person name="Horn M."/>
        </authorList>
    </citation>
    <scope>NUCLEOTIDE SEQUENCE</scope>
    <source>
        <strain>Z</strain>
    </source>
</reference>
<dbReference type="InterPro" id="IPR032030">
    <property type="entry name" value="YscD_cytoplasmic_dom"/>
</dbReference>
<dbReference type="KEGG" id="sng:SNE_A19940"/>
<keyword evidence="1" id="KW-0472">Membrane</keyword>
<feature type="domain" description="FHA" evidence="2">
    <location>
        <begin position="162"/>
        <end position="213"/>
    </location>
</feature>
<dbReference type="Gene3D" id="2.60.200.20">
    <property type="match status" value="2"/>
</dbReference>
<dbReference type="InterPro" id="IPR000253">
    <property type="entry name" value="FHA_dom"/>
</dbReference>
<evidence type="ECO:0000313" key="5">
    <source>
        <dbReference type="Proteomes" id="UP000000496"/>
    </source>
</evidence>
<dbReference type="PANTHER" id="PTHR23308">
    <property type="entry name" value="NUCLEAR INHIBITOR OF PROTEIN PHOSPHATASE-1"/>
    <property type="match status" value="1"/>
</dbReference>
<evidence type="ECO:0000313" key="4">
    <source>
        <dbReference type="EMBL" id="CCB89871.1"/>
    </source>
</evidence>
<dbReference type="InterPro" id="IPR056283">
    <property type="entry name" value="CdsD_C"/>
</dbReference>
<gene>
    <name evidence="4" type="primary">sctD</name>
    <name evidence="4" type="ordered locus">SNE_A19940</name>
</gene>
<dbReference type="InterPro" id="IPR050923">
    <property type="entry name" value="Cell_Proc_Reg/RNA_Proc"/>
</dbReference>
<feature type="transmembrane region" description="Helical" evidence="1">
    <location>
        <begin position="287"/>
        <end position="308"/>
    </location>
</feature>
<dbReference type="Pfam" id="PF00498">
    <property type="entry name" value="FHA"/>
    <property type="match status" value="1"/>
</dbReference>
<organism evidence="4 5">
    <name type="scientific">Simkania negevensis (strain ATCC VR-1471 / DSM 27360 / Z)</name>
    <dbReference type="NCBI Taxonomy" id="331113"/>
    <lineage>
        <taxon>Bacteria</taxon>
        <taxon>Pseudomonadati</taxon>
        <taxon>Chlamydiota</taxon>
        <taxon>Chlamydiia</taxon>
        <taxon>Parachlamydiales</taxon>
        <taxon>Simkaniaceae</taxon>
        <taxon>Simkania</taxon>
    </lineage>
</organism>
<dbReference type="InterPro" id="IPR054376">
    <property type="entry name" value="CdsD_PD2"/>
</dbReference>
<dbReference type="SMART" id="SM00240">
    <property type="entry name" value="FHA"/>
    <property type="match status" value="2"/>
</dbReference>
<dbReference type="PROSITE" id="PS50914">
    <property type="entry name" value="BON"/>
    <property type="match status" value="1"/>
</dbReference>
<dbReference type="eggNOG" id="COG1716">
    <property type="taxonomic scope" value="Bacteria"/>
</dbReference>
<dbReference type="RefSeq" id="WP_013944337.1">
    <property type="nucleotide sequence ID" value="NC_015713.1"/>
</dbReference>
<protein>
    <submittedName>
        <fullName evidence="4">Type III secretion integral inner membrane ring protein</fullName>
    </submittedName>
</protein>
<dbReference type="Pfam" id="PF04972">
    <property type="entry name" value="BON"/>
    <property type="match status" value="1"/>
</dbReference>
<keyword evidence="5" id="KW-1185">Reference proteome</keyword>
<feature type="domain" description="FHA" evidence="2">
    <location>
        <begin position="25"/>
        <end position="75"/>
    </location>
</feature>
<dbReference type="Proteomes" id="UP000000496">
    <property type="component" value="Chromosome gsn.131"/>
</dbReference>
<dbReference type="Pfam" id="PF23863">
    <property type="entry name" value="CdsD_PD1"/>
    <property type="match status" value="1"/>
</dbReference>